<accession>A0A233S054</accession>
<dbReference type="EMBL" id="MCGQ01000049">
    <property type="protein sequence ID" value="OXY89003.1"/>
    <property type="molecule type" value="Genomic_DNA"/>
</dbReference>
<dbReference type="OrthoDB" id="2242787at2"/>
<evidence type="ECO:0000313" key="3">
    <source>
        <dbReference type="Proteomes" id="UP000215483"/>
    </source>
</evidence>
<keyword evidence="1" id="KW-0812">Transmembrane</keyword>
<dbReference type="Proteomes" id="UP000215483">
    <property type="component" value="Unassembled WGS sequence"/>
</dbReference>
<comment type="caution">
    <text evidence="2">The sequence shown here is derived from an EMBL/GenBank/DDBJ whole genome shotgun (WGS) entry which is preliminary data.</text>
</comment>
<evidence type="ECO:0000313" key="2">
    <source>
        <dbReference type="EMBL" id="OXY89003.1"/>
    </source>
</evidence>
<feature type="transmembrane region" description="Helical" evidence="1">
    <location>
        <begin position="36"/>
        <end position="54"/>
    </location>
</feature>
<dbReference type="RefSeq" id="WP_094221880.1">
    <property type="nucleotide sequence ID" value="NZ_MCGQ01000049.1"/>
</dbReference>
<organism evidence="2 3">
    <name type="scientific">Streptomyces diastatochromogenes</name>
    <dbReference type="NCBI Taxonomy" id="42236"/>
    <lineage>
        <taxon>Bacteria</taxon>
        <taxon>Bacillati</taxon>
        <taxon>Actinomycetota</taxon>
        <taxon>Actinomycetes</taxon>
        <taxon>Kitasatosporales</taxon>
        <taxon>Streptomycetaceae</taxon>
        <taxon>Streptomyces</taxon>
    </lineage>
</organism>
<keyword evidence="1" id="KW-1133">Transmembrane helix</keyword>
<evidence type="ECO:0000256" key="1">
    <source>
        <dbReference type="SAM" id="Phobius"/>
    </source>
</evidence>
<feature type="transmembrane region" description="Helical" evidence="1">
    <location>
        <begin position="6"/>
        <end position="24"/>
    </location>
</feature>
<reference evidence="2 3" key="1">
    <citation type="submission" date="2016-07" db="EMBL/GenBank/DDBJ databases">
        <title>Draft genome of Streptomyces diastatochromogenes.</title>
        <authorList>
            <person name="Podduturi R."/>
            <person name="Lukassen M.B."/>
            <person name="Clausen N."/>
            <person name="Nielsen J.L."/>
            <person name="Jorgensen N.O."/>
        </authorList>
    </citation>
    <scope>NUCLEOTIDE SEQUENCE [LARGE SCALE GENOMIC DNA]</scope>
    <source>
        <strain evidence="2 3">DSM 40608</strain>
    </source>
</reference>
<gene>
    <name evidence="2" type="ORF">BEK98_40005</name>
</gene>
<proteinExistence type="predicted"/>
<dbReference type="AlphaFoldDB" id="A0A233S054"/>
<keyword evidence="1" id="KW-0472">Membrane</keyword>
<feature type="transmembrane region" description="Helical" evidence="1">
    <location>
        <begin position="60"/>
        <end position="79"/>
    </location>
</feature>
<name>A0A233S054_STRDA</name>
<protein>
    <submittedName>
        <fullName evidence="2">Uncharacterized protein</fullName>
    </submittedName>
</protein>
<sequence>MPLCSFAVPTGAVLNLFGSGVHALRTLRGSVRPNPVTWLLWALAPGVAFAAQVACHAGLPALTTLSVGLGPLLVFLCALSRPGFRSARPSPPELCCAALSLGALVGWWITTEAKTALALSILAA</sequence>
<keyword evidence="3" id="KW-1185">Reference proteome</keyword>